<dbReference type="HOGENOM" id="CLU_1067333_0_0_1"/>
<accession>A0C3B2</accession>
<dbReference type="KEGG" id="ptm:GSPATT00034758001"/>
<organism evidence="1 2">
    <name type="scientific">Paramecium tetraurelia</name>
    <dbReference type="NCBI Taxonomy" id="5888"/>
    <lineage>
        <taxon>Eukaryota</taxon>
        <taxon>Sar</taxon>
        <taxon>Alveolata</taxon>
        <taxon>Ciliophora</taxon>
        <taxon>Intramacronucleata</taxon>
        <taxon>Oligohymenophorea</taxon>
        <taxon>Peniculida</taxon>
        <taxon>Parameciidae</taxon>
        <taxon>Paramecium</taxon>
    </lineage>
</organism>
<protein>
    <submittedName>
        <fullName evidence="1">Uncharacterized protein</fullName>
    </submittedName>
</protein>
<proteinExistence type="predicted"/>
<dbReference type="GeneID" id="5018461"/>
<evidence type="ECO:0000313" key="1">
    <source>
        <dbReference type="EMBL" id="CAK65279.1"/>
    </source>
</evidence>
<dbReference type="AlphaFoldDB" id="A0C3B2"/>
<dbReference type="OrthoDB" id="311318at2759"/>
<name>A0C3B2_PARTE</name>
<gene>
    <name evidence="1" type="ORF">GSPATT00034758001</name>
</gene>
<dbReference type="Proteomes" id="UP000000600">
    <property type="component" value="Unassembled WGS sequence"/>
</dbReference>
<evidence type="ECO:0000313" key="2">
    <source>
        <dbReference type="Proteomes" id="UP000000600"/>
    </source>
</evidence>
<dbReference type="EMBL" id="CT868038">
    <property type="protein sequence ID" value="CAK65279.1"/>
    <property type="molecule type" value="Genomic_DNA"/>
</dbReference>
<dbReference type="RefSeq" id="XP_001432676.1">
    <property type="nucleotide sequence ID" value="XM_001432639.2"/>
</dbReference>
<reference evidence="1 2" key="1">
    <citation type="journal article" date="2006" name="Nature">
        <title>Global trends of whole-genome duplications revealed by the ciliate Paramecium tetraurelia.</title>
        <authorList>
            <consortium name="Genoscope"/>
            <person name="Aury J.-M."/>
            <person name="Jaillon O."/>
            <person name="Duret L."/>
            <person name="Noel B."/>
            <person name="Jubin C."/>
            <person name="Porcel B.M."/>
            <person name="Segurens B."/>
            <person name="Daubin V."/>
            <person name="Anthouard V."/>
            <person name="Aiach N."/>
            <person name="Arnaiz O."/>
            <person name="Billaut A."/>
            <person name="Beisson J."/>
            <person name="Blanc I."/>
            <person name="Bouhouche K."/>
            <person name="Camara F."/>
            <person name="Duharcourt S."/>
            <person name="Guigo R."/>
            <person name="Gogendeau D."/>
            <person name="Katinka M."/>
            <person name="Keller A.-M."/>
            <person name="Kissmehl R."/>
            <person name="Klotz C."/>
            <person name="Koll F."/>
            <person name="Le Moue A."/>
            <person name="Lepere C."/>
            <person name="Malinsky S."/>
            <person name="Nowacki M."/>
            <person name="Nowak J.K."/>
            <person name="Plattner H."/>
            <person name="Poulain J."/>
            <person name="Ruiz F."/>
            <person name="Serrano V."/>
            <person name="Zagulski M."/>
            <person name="Dessen P."/>
            <person name="Betermier M."/>
            <person name="Weissenbach J."/>
            <person name="Scarpelli C."/>
            <person name="Schachter V."/>
            <person name="Sperling L."/>
            <person name="Meyer E."/>
            <person name="Cohen J."/>
            <person name="Wincker P."/>
        </authorList>
    </citation>
    <scope>NUCLEOTIDE SEQUENCE [LARGE SCALE GENOMIC DNA]</scope>
    <source>
        <strain evidence="1 2">Stock d4-2</strain>
    </source>
</reference>
<keyword evidence="2" id="KW-1185">Reference proteome</keyword>
<sequence length="261" mass="31198">MEELIAIYLSPEREGIIFDDSSDVYQSCSYCISQSNPQCEGMYNSSATRTDQLNLMLVPLDIKNFAITNKVPIFLFAMKHTGKVIRQYHAEFRGFYELWGVVCIYGNNSFYYFEPSQLNQQYIYNIKIQLEFIHSNSVINFQNMSYSTSKFSSYLRSPYTAPSTDSSRWKSTPLIGISLIERMPYERYNEHVPESKIEYMPIEKRYRDYLQDRKYFQDRYNNVVAVPRLERKEQIFPLEYYQDTLNYIPFQRQSVFSRFNY</sequence>
<dbReference type="InParanoid" id="A0C3B2"/>